<evidence type="ECO:0000256" key="2">
    <source>
        <dbReference type="ARBA" id="ARBA00006219"/>
    </source>
</evidence>
<evidence type="ECO:0000256" key="1">
    <source>
        <dbReference type="ARBA" id="ARBA00004964"/>
    </source>
</evidence>
<keyword evidence="8" id="KW-0547">Nucleotide-binding</keyword>
<comment type="subunit">
    <text evidence="3">Monomer.</text>
</comment>
<dbReference type="AlphaFoldDB" id="Z9JQB8"/>
<evidence type="ECO:0000256" key="3">
    <source>
        <dbReference type="ARBA" id="ARBA00011245"/>
    </source>
</evidence>
<dbReference type="PATRIC" id="fig|396014.3.peg.2879"/>
<comment type="pathway">
    <text evidence="1">Glycan biosynthesis; glycogen biosynthesis.</text>
</comment>
<comment type="catalytic activity">
    <reaction evidence="14">
        <text>D-maltose + ATP = alpha-maltose 1-phosphate + ADP + H(+)</text>
        <dbReference type="Rhea" id="RHEA:31915"/>
        <dbReference type="ChEBI" id="CHEBI:15378"/>
        <dbReference type="ChEBI" id="CHEBI:17306"/>
        <dbReference type="ChEBI" id="CHEBI:30616"/>
        <dbReference type="ChEBI" id="CHEBI:63576"/>
        <dbReference type="ChEBI" id="CHEBI:456216"/>
        <dbReference type="EC" id="2.7.1.175"/>
    </reaction>
</comment>
<sequence length="518" mass="55063">MDATTPPPAAGADPSVPARAAGTGGAPSAHRGPDPIAGILEALLPDLAAWLPQRRWYVREGEDVPRLEIRAWSLLVPDAERDALADPLALMVVLRSRAEGSGGARDYQVPILLRDRDAAETAGDEADAVIGEVPWEGRTVRAVDATCEDAGRRALLALLTRPGPAGAGGLLLRPEAVREDRIGGAVQSSRLLGGEQSNTSMIFDVEGSAALILKLFRVLQDGANPDVEVQGALDAAGSARIAPMVGAVRADLAPGADPAAGREDAPAGAVPGPAAGTAHSLFAQQFLPGVQDAWRVALEQARRGEDFSAAARELGEATAEVHRDLARELPTAPADDAARAAVLQAMRERLRTVAAAVAQVARYEAELQRIIDRAGSGDWPLLQRIHGDYHLGQVLAVPDRGWILLDFEGEPLRSLEERCAVDSPLRDVAGMLRSVDYVSATVRREHDADASAWSGRAREAFWDGYCARAGWDAEAVHDQLTAFEADKAVYEALYELRHRPGWIDIPLAAIARIAADAR</sequence>
<dbReference type="HOGENOM" id="CLU_029675_0_0_11"/>
<dbReference type="GO" id="GO:0005978">
    <property type="term" value="P:glycogen biosynthetic process"/>
    <property type="evidence" value="ECO:0007669"/>
    <property type="project" value="UniProtKB-UniPathway"/>
</dbReference>
<keyword evidence="6" id="KW-0321">Glycogen metabolism</keyword>
<evidence type="ECO:0000256" key="11">
    <source>
        <dbReference type="ARBA" id="ARBA00023056"/>
    </source>
</evidence>
<evidence type="ECO:0000256" key="7">
    <source>
        <dbReference type="ARBA" id="ARBA00022679"/>
    </source>
</evidence>
<keyword evidence="7 17" id="KW-0808">Transferase</keyword>
<evidence type="ECO:0000256" key="15">
    <source>
        <dbReference type="SAM" id="MobiDB-lite"/>
    </source>
</evidence>
<evidence type="ECO:0000313" key="18">
    <source>
        <dbReference type="Proteomes" id="UP000023067"/>
    </source>
</evidence>
<keyword evidence="12" id="KW-0119">Carbohydrate metabolism</keyword>
<evidence type="ECO:0000256" key="6">
    <source>
        <dbReference type="ARBA" id="ARBA00022600"/>
    </source>
</evidence>
<protein>
    <recommendedName>
        <fullName evidence="5">Maltokinase</fullName>
        <ecNumber evidence="4">2.7.1.175</ecNumber>
    </recommendedName>
    <alternativeName>
        <fullName evidence="13">Maltose-1-phosphate synthase</fullName>
    </alternativeName>
</protein>
<name>Z9JQB8_9MICO</name>
<keyword evidence="9" id="KW-0418">Kinase</keyword>
<evidence type="ECO:0000256" key="4">
    <source>
        <dbReference type="ARBA" id="ARBA00011962"/>
    </source>
</evidence>
<dbReference type="GO" id="GO:0016301">
    <property type="term" value="F:kinase activity"/>
    <property type="evidence" value="ECO:0007669"/>
    <property type="project" value="UniProtKB-KW"/>
</dbReference>
<dbReference type="Pfam" id="PF18085">
    <property type="entry name" value="Mak_N_cap"/>
    <property type="match status" value="1"/>
</dbReference>
<keyword evidence="11" id="KW-0320">Glycogen biosynthesis</keyword>
<accession>Z9JQB8</accession>
<evidence type="ECO:0000313" key="17">
    <source>
        <dbReference type="EMBL" id="EWS80223.1"/>
    </source>
</evidence>
<keyword evidence="18" id="KW-1185">Reference proteome</keyword>
<dbReference type="EC" id="2.7.1.175" evidence="4"/>
<dbReference type="SUPFAM" id="SSF56112">
    <property type="entry name" value="Protein kinase-like (PK-like)"/>
    <property type="match status" value="1"/>
</dbReference>
<organism evidence="17 18">
    <name type="scientific">Brachybacterium phenoliresistens</name>
    <dbReference type="NCBI Taxonomy" id="396014"/>
    <lineage>
        <taxon>Bacteria</taxon>
        <taxon>Bacillati</taxon>
        <taxon>Actinomycetota</taxon>
        <taxon>Actinomycetes</taxon>
        <taxon>Micrococcales</taxon>
        <taxon>Dermabacteraceae</taxon>
        <taxon>Brachybacterium</taxon>
    </lineage>
</organism>
<dbReference type="eggNOG" id="COG3281">
    <property type="taxonomic scope" value="Bacteria"/>
</dbReference>
<evidence type="ECO:0000256" key="9">
    <source>
        <dbReference type="ARBA" id="ARBA00022777"/>
    </source>
</evidence>
<dbReference type="InterPro" id="IPR011009">
    <property type="entry name" value="Kinase-like_dom_sf"/>
</dbReference>
<dbReference type="RefSeq" id="WP_156954158.1">
    <property type="nucleotide sequence ID" value="NZ_KK070000.1"/>
</dbReference>
<dbReference type="STRING" id="396014.BF93_04240"/>
<keyword evidence="10" id="KW-0067">ATP-binding</keyword>
<evidence type="ECO:0000256" key="10">
    <source>
        <dbReference type="ARBA" id="ARBA00022840"/>
    </source>
</evidence>
<dbReference type="Proteomes" id="UP000023067">
    <property type="component" value="Unassembled WGS sequence"/>
</dbReference>
<dbReference type="InterPro" id="IPR040999">
    <property type="entry name" value="Mak_N_cap"/>
</dbReference>
<evidence type="ECO:0000259" key="16">
    <source>
        <dbReference type="Pfam" id="PF18085"/>
    </source>
</evidence>
<reference evidence="17 18" key="1">
    <citation type="submission" date="2014-02" db="EMBL/GenBank/DDBJ databases">
        <title>Genome sequence of Brachybacterium phenoliresistens strain W13A50.</title>
        <authorList>
            <person name="Wang X."/>
        </authorList>
    </citation>
    <scope>NUCLEOTIDE SEQUENCE [LARGE SCALE GENOMIC DNA]</scope>
    <source>
        <strain evidence="17 18">W13A50</strain>
    </source>
</reference>
<dbReference type="UniPathway" id="UPA00164"/>
<gene>
    <name evidence="17" type="ORF">BF93_04240</name>
</gene>
<evidence type="ECO:0000256" key="12">
    <source>
        <dbReference type="ARBA" id="ARBA00023277"/>
    </source>
</evidence>
<dbReference type="Gene3D" id="3.90.1200.10">
    <property type="match status" value="1"/>
</dbReference>
<feature type="domain" description="Maltokinase N-terminal cap" evidence="16">
    <location>
        <begin position="50"/>
        <end position="140"/>
    </location>
</feature>
<dbReference type="GO" id="GO:0005524">
    <property type="term" value="F:ATP binding"/>
    <property type="evidence" value="ECO:0007669"/>
    <property type="project" value="UniProtKB-KW"/>
</dbReference>
<dbReference type="OrthoDB" id="3787729at2"/>
<evidence type="ECO:0000256" key="5">
    <source>
        <dbReference type="ARBA" id="ARBA00013882"/>
    </source>
</evidence>
<comment type="similarity">
    <text evidence="2">Belongs to the aminoglycoside phosphotransferase family.</text>
</comment>
<proteinExistence type="inferred from homology"/>
<evidence type="ECO:0000256" key="13">
    <source>
        <dbReference type="ARBA" id="ARBA00031251"/>
    </source>
</evidence>
<comment type="caution">
    <text evidence="17">The sequence shown here is derived from an EMBL/GenBank/DDBJ whole genome shotgun (WGS) entry which is preliminary data.</text>
</comment>
<evidence type="ECO:0000256" key="8">
    <source>
        <dbReference type="ARBA" id="ARBA00022741"/>
    </source>
</evidence>
<dbReference type="EMBL" id="JDYK01000017">
    <property type="protein sequence ID" value="EWS80223.1"/>
    <property type="molecule type" value="Genomic_DNA"/>
</dbReference>
<feature type="region of interest" description="Disordered" evidence="15">
    <location>
        <begin position="1"/>
        <end position="33"/>
    </location>
</feature>
<evidence type="ECO:0000256" key="14">
    <source>
        <dbReference type="ARBA" id="ARBA00049067"/>
    </source>
</evidence>